<evidence type="ECO:0000313" key="13">
    <source>
        <dbReference type="Proteomes" id="UP000226192"/>
    </source>
</evidence>
<keyword evidence="9 11" id="KW-0472">Membrane</keyword>
<dbReference type="Gene3D" id="4.10.49.10">
    <property type="entry name" value="Cytochrome c oxidase subunit VIIc"/>
    <property type="match status" value="1"/>
</dbReference>
<keyword evidence="7 11" id="KW-1133">Transmembrane helix</keyword>
<evidence type="ECO:0000256" key="11">
    <source>
        <dbReference type="RuleBase" id="RU368123"/>
    </source>
</evidence>
<dbReference type="Pfam" id="PF02935">
    <property type="entry name" value="COX7C"/>
    <property type="match status" value="1"/>
</dbReference>
<evidence type="ECO:0000256" key="3">
    <source>
        <dbReference type="ARBA" id="ARBA00010514"/>
    </source>
</evidence>
<proteinExistence type="inferred from homology"/>
<evidence type="ECO:0000313" key="12">
    <source>
        <dbReference type="EMBL" id="PHH59532.1"/>
    </source>
</evidence>
<keyword evidence="8 11" id="KW-0496">Mitochondrion</keyword>
<dbReference type="AlphaFoldDB" id="A0A2C5XX42"/>
<comment type="function">
    <text evidence="11">Component of the cytochrome c oxidase, the last enzyme in the mitochondrial electron transport chain which drives oxidative phosphorylation. The respiratory chain contains 3 multisubunit complexes succinate dehydrogenase (complex II, CII), ubiquinol-cytochrome c oxidoreductase (cytochrome b-c1 complex, complex III, CIII) and cytochrome c oxidase (complex IV, CIV), that cooperate to transfer electrons derived from NADH and succinate to molecular oxygen, creating an electrochemical gradient over the inner membrane that drives transmembrane transport and the ATP synthase. Cytochrome c oxidase is the component of the respiratory chain that catalyzes the reduction of oxygen to water. Electrons originating from reduced cytochrome c in the intermembrane space (IMS) are transferred via the dinuclear copper A center (CU(A)) of subunit 2 and heme A of subunit 1 to the active site in subunit 1, a binuclear center (BNC) formed by heme A3 and copper B (CU(B)). The BNC reduces molecular oxygen to 2 water molecules using 4 electrons from cytochrome c in the IMS and 4 protons from the mitochondrial matrix.</text>
</comment>
<comment type="subunit">
    <text evidence="11">Component of the cytochrome c oxidase (complex IV, CIV), a multisubunit enzyme composed of a catalytic core of 3 subunits and several supernumerary subunits. The complex exists as a monomer or a dimer and forms supercomplexes (SCs) in the inner mitochondrial membrane with ubiquinol-cytochrome c oxidoreductase (cytochrome b-c1 complex, complex III, CIII).</text>
</comment>
<evidence type="ECO:0000256" key="8">
    <source>
        <dbReference type="ARBA" id="ARBA00023128"/>
    </source>
</evidence>
<evidence type="ECO:0000256" key="9">
    <source>
        <dbReference type="ARBA" id="ARBA00023136"/>
    </source>
</evidence>
<dbReference type="STRING" id="1399860.A0A2C5XX42"/>
<comment type="similarity">
    <text evidence="3 11">Belongs to the cytochrome c oxidase VIIc family.</text>
</comment>
<accession>A0A2C5XX42</accession>
<dbReference type="GO" id="GO:0006123">
    <property type="term" value="P:mitochondrial electron transport, cytochrome c to oxygen"/>
    <property type="evidence" value="ECO:0007669"/>
    <property type="project" value="UniProtKB-UniRule"/>
</dbReference>
<dbReference type="InterPro" id="IPR004202">
    <property type="entry name" value="COX7C/Cox8"/>
</dbReference>
<comment type="subcellular location">
    <subcellularLocation>
        <location evidence="1 11">Mitochondrion inner membrane</location>
        <topology evidence="1 11">Single-pass membrane protein</topology>
    </subcellularLocation>
</comment>
<keyword evidence="5 11" id="KW-0999">Mitochondrion inner membrane</keyword>
<dbReference type="EMBL" id="NJET01000199">
    <property type="protein sequence ID" value="PHH59532.1"/>
    <property type="molecule type" value="Genomic_DNA"/>
</dbReference>
<evidence type="ECO:0000256" key="1">
    <source>
        <dbReference type="ARBA" id="ARBA00004434"/>
    </source>
</evidence>
<evidence type="ECO:0000256" key="6">
    <source>
        <dbReference type="ARBA" id="ARBA00022946"/>
    </source>
</evidence>
<comment type="pathway">
    <text evidence="2 11">Energy metabolism; oxidative phosphorylation.</text>
</comment>
<evidence type="ECO:0000256" key="5">
    <source>
        <dbReference type="ARBA" id="ARBA00022792"/>
    </source>
</evidence>
<sequence>MSPSTAHHHTITPSYRRLPNMLSHAARTSTTLISRRAFHATRPRFSSPYHYPEGPYSNIPFNPRSKWFPVLFWTYAAVGFGTPFGIAVFQTYKEQ</sequence>
<dbReference type="InterPro" id="IPR036636">
    <property type="entry name" value="COX7C/Cox8_sf"/>
</dbReference>
<evidence type="ECO:0000256" key="4">
    <source>
        <dbReference type="ARBA" id="ARBA00022692"/>
    </source>
</evidence>
<name>A0A2C5XX42_9HYPO</name>
<dbReference type="UniPathway" id="UPA00705"/>
<dbReference type="GO" id="GO:0005743">
    <property type="term" value="C:mitochondrial inner membrane"/>
    <property type="evidence" value="ECO:0007669"/>
    <property type="project" value="UniProtKB-SubCell"/>
</dbReference>
<keyword evidence="13" id="KW-1185">Reference proteome</keyword>
<keyword evidence="4 11" id="KW-0812">Transmembrane</keyword>
<dbReference type="FunFam" id="4.10.49.10:FF:000001">
    <property type="entry name" value="Cytochrome c oxidase subunit 7C"/>
    <property type="match status" value="1"/>
</dbReference>
<gene>
    <name evidence="12" type="ORF">CDD81_2894</name>
</gene>
<evidence type="ECO:0000256" key="2">
    <source>
        <dbReference type="ARBA" id="ARBA00004673"/>
    </source>
</evidence>
<dbReference type="GO" id="GO:0045277">
    <property type="term" value="C:respiratory chain complex IV"/>
    <property type="evidence" value="ECO:0007669"/>
    <property type="project" value="UniProtKB-UniRule"/>
</dbReference>
<dbReference type="PANTHER" id="PTHR13313:SF0">
    <property type="entry name" value="CYTOCHROME C OXIDASE SUBUNIT 7C, MITOCHONDRIAL"/>
    <property type="match status" value="1"/>
</dbReference>
<reference evidence="12 13" key="1">
    <citation type="submission" date="2017-06" db="EMBL/GenBank/DDBJ databases">
        <title>Ant-infecting Ophiocordyceps genomes reveal a high diversity of potential behavioral manipulation genes and a possible major role for enterotoxins.</title>
        <authorList>
            <person name="De Bekker C."/>
            <person name="Evans H.C."/>
            <person name="Brachmann A."/>
            <person name="Hughes D.P."/>
        </authorList>
    </citation>
    <scope>NUCLEOTIDE SEQUENCE [LARGE SCALE GENOMIC DNA]</scope>
    <source>
        <strain evidence="12 13">Map64</strain>
    </source>
</reference>
<feature type="transmembrane region" description="Helical" evidence="11">
    <location>
        <begin position="70"/>
        <end position="89"/>
    </location>
</feature>
<dbReference type="OrthoDB" id="9974841at2759"/>
<evidence type="ECO:0000256" key="10">
    <source>
        <dbReference type="ARBA" id="ARBA00071004"/>
    </source>
</evidence>
<dbReference type="PANTHER" id="PTHR13313">
    <property type="entry name" value="CYTOCHROME C OXIDASE SUBUNIT VIIC"/>
    <property type="match status" value="1"/>
</dbReference>
<protein>
    <recommendedName>
        <fullName evidence="10 11">Cytochrome c oxidase subunit 8, mitochondrial</fullName>
    </recommendedName>
    <alternativeName>
        <fullName evidence="11">Cytochrome c oxidase polypeptide VIII</fullName>
    </alternativeName>
</protein>
<evidence type="ECO:0000256" key="7">
    <source>
        <dbReference type="ARBA" id="ARBA00022989"/>
    </source>
</evidence>
<dbReference type="SUPFAM" id="SSF81427">
    <property type="entry name" value="Mitochondrial cytochrome c oxidase subunit VIIc (aka VIIIa)"/>
    <property type="match status" value="1"/>
</dbReference>
<comment type="caution">
    <text evidence="12">The sequence shown here is derived from an EMBL/GenBank/DDBJ whole genome shotgun (WGS) entry which is preliminary data.</text>
</comment>
<dbReference type="Proteomes" id="UP000226192">
    <property type="component" value="Unassembled WGS sequence"/>
</dbReference>
<organism evidence="12 13">
    <name type="scientific">Ophiocordyceps australis</name>
    <dbReference type="NCBI Taxonomy" id="1399860"/>
    <lineage>
        <taxon>Eukaryota</taxon>
        <taxon>Fungi</taxon>
        <taxon>Dikarya</taxon>
        <taxon>Ascomycota</taxon>
        <taxon>Pezizomycotina</taxon>
        <taxon>Sordariomycetes</taxon>
        <taxon>Hypocreomycetidae</taxon>
        <taxon>Hypocreales</taxon>
        <taxon>Ophiocordycipitaceae</taxon>
        <taxon>Ophiocordyceps</taxon>
    </lineage>
</organism>
<keyword evidence="6 11" id="KW-0809">Transit peptide</keyword>